<evidence type="ECO:0000256" key="4">
    <source>
        <dbReference type="ARBA" id="ARBA00035656"/>
    </source>
</evidence>
<keyword evidence="3" id="KW-0206">Cytoskeleton</keyword>
<dbReference type="GO" id="GO:0005881">
    <property type="term" value="C:cytoplasmic microtubule"/>
    <property type="evidence" value="ECO:0007669"/>
    <property type="project" value="TreeGrafter"/>
</dbReference>
<keyword evidence="7" id="KW-1185">Reference proteome</keyword>
<dbReference type="AlphaFoldDB" id="A0A5B8MPC2"/>
<dbReference type="InterPro" id="IPR029358">
    <property type="entry name" value="CFAP96"/>
</dbReference>
<evidence type="ECO:0000313" key="6">
    <source>
        <dbReference type="EMBL" id="QDZ22359.1"/>
    </source>
</evidence>
<accession>A0A5B8MPC2</accession>
<evidence type="ECO:0000256" key="5">
    <source>
        <dbReference type="ARBA" id="ARBA00035693"/>
    </source>
</evidence>
<evidence type="ECO:0000313" key="7">
    <source>
        <dbReference type="Proteomes" id="UP000316726"/>
    </source>
</evidence>
<comment type="subcellular location">
    <subcellularLocation>
        <location evidence="1">Cytoplasm</location>
        <location evidence="1">Cytoskeleton</location>
        <location evidence="1">Microtubule organizing center</location>
        <location evidence="1">Centrosome</location>
    </subcellularLocation>
</comment>
<name>A0A5B8MPC2_9CHLO</name>
<dbReference type="EMBL" id="CP031040">
    <property type="protein sequence ID" value="QDZ22359.1"/>
    <property type="molecule type" value="Genomic_DNA"/>
</dbReference>
<evidence type="ECO:0000256" key="3">
    <source>
        <dbReference type="ARBA" id="ARBA00023212"/>
    </source>
</evidence>
<dbReference type="Proteomes" id="UP000316726">
    <property type="component" value="Chromosome 7"/>
</dbReference>
<reference evidence="6 7" key="1">
    <citation type="submission" date="2018-07" db="EMBL/GenBank/DDBJ databases">
        <title>The complete nuclear genome of the prasinophyte Chloropicon primus (CCMP1205).</title>
        <authorList>
            <person name="Pombert J.-F."/>
            <person name="Otis C."/>
            <person name="Turmel M."/>
            <person name="Lemieux C."/>
        </authorList>
    </citation>
    <scope>NUCLEOTIDE SEQUENCE [LARGE SCALE GENOMIC DNA]</scope>
    <source>
        <strain evidence="6 7">CCMP1205</strain>
    </source>
</reference>
<dbReference type="Pfam" id="PF15239">
    <property type="entry name" value="CFAP96-like"/>
    <property type="match status" value="1"/>
</dbReference>
<organism evidence="6 7">
    <name type="scientific">Chloropicon primus</name>
    <dbReference type="NCBI Taxonomy" id="1764295"/>
    <lineage>
        <taxon>Eukaryota</taxon>
        <taxon>Viridiplantae</taxon>
        <taxon>Chlorophyta</taxon>
        <taxon>Chloropicophyceae</taxon>
        <taxon>Chloropicales</taxon>
        <taxon>Chloropicaceae</taxon>
        <taxon>Chloropicon</taxon>
    </lineage>
</organism>
<protein>
    <recommendedName>
        <fullName evidence="5">Cilia-and flagella-associated protein 96</fullName>
    </recommendedName>
</protein>
<dbReference type="PANTHER" id="PTHR31144">
    <property type="entry name" value="UPF0602 PROTEIN C4ORF47"/>
    <property type="match status" value="1"/>
</dbReference>
<dbReference type="OrthoDB" id="10254482at2759"/>
<gene>
    <name evidence="6" type="ORF">A3770_07p48770</name>
</gene>
<evidence type="ECO:0000256" key="2">
    <source>
        <dbReference type="ARBA" id="ARBA00022490"/>
    </source>
</evidence>
<dbReference type="STRING" id="1764295.A0A5B8MPC2"/>
<comment type="similarity">
    <text evidence="4">Belongs to the CFAP96 family.</text>
</comment>
<keyword evidence="2" id="KW-0963">Cytoplasm</keyword>
<dbReference type="PANTHER" id="PTHR31144:SF1">
    <property type="entry name" value="UPF0602 PROTEIN C4ORF47"/>
    <property type="match status" value="1"/>
</dbReference>
<sequence>MNNNMTSERALLAGCHGVFDRTSYITVGTKVDPLPYGEKAGQRANFKGKQMMTQPSKHGKTTDVYFDKKHHWVSDGDEYVDRLKYRETQKEKRKGFLSGDFKRRDEYSMVFRTEQYREQLKGEDKLAKMTLDEMEDSEDEIVEVESAPKPHLYDLVYEKEDNNKTGASKIARDTKNKTHLSYERHFGSYRTTSMLTHAPPEEFNKPTYARKPVVRDTFYRKTNIFFPSDAAANPI</sequence>
<proteinExistence type="inferred from homology"/>
<evidence type="ECO:0000256" key="1">
    <source>
        <dbReference type="ARBA" id="ARBA00004300"/>
    </source>
</evidence>